<keyword evidence="2" id="KW-1185">Reference proteome</keyword>
<gene>
    <name evidence="1" type="ORF">YP76_24115</name>
</gene>
<name>A0A0M3AIB9_9SPHN</name>
<protein>
    <submittedName>
        <fullName evidence="1">Uncharacterized protein</fullName>
    </submittedName>
</protein>
<evidence type="ECO:0000313" key="1">
    <source>
        <dbReference type="EMBL" id="KKW89728.1"/>
    </source>
</evidence>
<dbReference type="Proteomes" id="UP000033874">
    <property type="component" value="Unassembled WGS sequence"/>
</dbReference>
<organism evidence="1 2">
    <name type="scientific">Sphingobium chungbukense</name>
    <dbReference type="NCBI Taxonomy" id="56193"/>
    <lineage>
        <taxon>Bacteria</taxon>
        <taxon>Pseudomonadati</taxon>
        <taxon>Pseudomonadota</taxon>
        <taxon>Alphaproteobacteria</taxon>
        <taxon>Sphingomonadales</taxon>
        <taxon>Sphingomonadaceae</taxon>
        <taxon>Sphingobium</taxon>
    </lineage>
</organism>
<proteinExistence type="predicted"/>
<dbReference type="EMBL" id="LBIC01000018">
    <property type="protein sequence ID" value="KKW89728.1"/>
    <property type="molecule type" value="Genomic_DNA"/>
</dbReference>
<comment type="caution">
    <text evidence="1">The sequence shown here is derived from an EMBL/GenBank/DDBJ whole genome shotgun (WGS) entry which is preliminary data.</text>
</comment>
<evidence type="ECO:0000313" key="2">
    <source>
        <dbReference type="Proteomes" id="UP000033874"/>
    </source>
</evidence>
<dbReference type="AlphaFoldDB" id="A0A0M3AIB9"/>
<sequence>MRWSEAEADGQIWVEINPPVMPWLGFDDQSEFLGACEQFPSARQRQTQLGRNACRAENRSMYP</sequence>
<reference evidence="1 2" key="1">
    <citation type="submission" date="2015-04" db="EMBL/GenBank/DDBJ databases">
        <title>Genome sequence of aromatic hydrocarbons-degrading Sphingobium chungbukense DJ77.</title>
        <authorList>
            <person name="Kim Y.-C."/>
            <person name="Chae J.-C."/>
        </authorList>
    </citation>
    <scope>NUCLEOTIDE SEQUENCE [LARGE SCALE GENOMIC DNA]</scope>
    <source>
        <strain evidence="1 2">DJ77</strain>
    </source>
</reference>
<accession>A0A0M3AIB9</accession>